<protein>
    <recommendedName>
        <fullName evidence="3">TnsA endonuclease N-terminal domain-containing protein</fullName>
    </recommendedName>
</protein>
<evidence type="ECO:0000313" key="2">
    <source>
        <dbReference type="Proteomes" id="UP001156836"/>
    </source>
</evidence>
<proteinExistence type="predicted"/>
<gene>
    <name evidence="1" type="ORF">GCM10007860_25490</name>
</gene>
<dbReference type="Proteomes" id="UP001156836">
    <property type="component" value="Unassembled WGS sequence"/>
</dbReference>
<dbReference type="EMBL" id="BSOZ01000045">
    <property type="protein sequence ID" value="GLS05397.1"/>
    <property type="molecule type" value="Genomic_DNA"/>
</dbReference>
<dbReference type="RefSeq" id="WP_211214755.1">
    <property type="nucleotide sequence ID" value="NZ_BSOZ01000045.1"/>
</dbReference>
<evidence type="ECO:0008006" key="3">
    <source>
        <dbReference type="Google" id="ProtNLM"/>
    </source>
</evidence>
<sequence length="242" mass="26732">MLLQHGAGIPCQPLLHASNEVAWPILAQIDAAFRHSPSIANTLHGVRRIHQGARGRSTSLFPSRKSGGAIPLESKLELAYAAVLERSPAVLRYRTQAVHIPLPAGQSAFPDFLVELVEGGFELHEVKPSIAHLSRAYLDRCELISSVLQPAQVPFRLVDTAQLPNRKHLEWLLQRYARGHLQVWTAAQVQLGAEVLVAFQPTSLAQAHRHLTQAGFPAQLADYLAFHRHWHSPEEIALEGAL</sequence>
<accession>A0ABQ6BVA8</accession>
<name>A0ABQ6BVA8_9NEIS</name>
<comment type="caution">
    <text evidence="1">The sequence shown here is derived from an EMBL/GenBank/DDBJ whole genome shotgun (WGS) entry which is preliminary data.</text>
</comment>
<reference evidence="2" key="1">
    <citation type="journal article" date="2019" name="Int. J. Syst. Evol. Microbiol.">
        <title>The Global Catalogue of Microorganisms (GCM) 10K type strain sequencing project: providing services to taxonomists for standard genome sequencing and annotation.</title>
        <authorList>
            <consortium name="The Broad Institute Genomics Platform"/>
            <consortium name="The Broad Institute Genome Sequencing Center for Infectious Disease"/>
            <person name="Wu L."/>
            <person name="Ma J."/>
        </authorList>
    </citation>
    <scope>NUCLEOTIDE SEQUENCE [LARGE SCALE GENOMIC DNA]</scope>
    <source>
        <strain evidence="2">NBRC 104970</strain>
    </source>
</reference>
<keyword evidence="2" id="KW-1185">Reference proteome</keyword>
<evidence type="ECO:0000313" key="1">
    <source>
        <dbReference type="EMBL" id="GLS05397.1"/>
    </source>
</evidence>
<organism evidence="1 2">
    <name type="scientific">Chitiniphilus shinanonensis</name>
    <dbReference type="NCBI Taxonomy" id="553088"/>
    <lineage>
        <taxon>Bacteria</taxon>
        <taxon>Pseudomonadati</taxon>
        <taxon>Pseudomonadota</taxon>
        <taxon>Betaproteobacteria</taxon>
        <taxon>Neisseriales</taxon>
        <taxon>Chitinibacteraceae</taxon>
        <taxon>Chitiniphilus</taxon>
    </lineage>
</organism>